<evidence type="ECO:0000256" key="7">
    <source>
        <dbReference type="PROSITE-ProRule" id="PRU01379"/>
    </source>
</evidence>
<evidence type="ECO:0000256" key="1">
    <source>
        <dbReference type="ARBA" id="ARBA00001947"/>
    </source>
</evidence>
<evidence type="ECO:0000256" key="3">
    <source>
        <dbReference type="ARBA" id="ARBA00022670"/>
    </source>
</evidence>
<evidence type="ECO:0000256" key="6">
    <source>
        <dbReference type="ARBA" id="ARBA00023049"/>
    </source>
</evidence>
<comment type="similarity">
    <text evidence="2 7">Belongs to the peptidase M14 family.</text>
</comment>
<feature type="chain" id="PRO_5047321491" description="Peptidase M14 domain-containing protein" evidence="8">
    <location>
        <begin position="41"/>
        <end position="409"/>
    </location>
</feature>
<dbReference type="InterPro" id="IPR000834">
    <property type="entry name" value="Peptidase_M14"/>
</dbReference>
<comment type="cofactor">
    <cofactor evidence="1">
        <name>Zn(2+)</name>
        <dbReference type="ChEBI" id="CHEBI:29105"/>
    </cofactor>
</comment>
<comment type="caution">
    <text evidence="10">The sequence shown here is derived from an EMBL/GenBank/DDBJ whole genome shotgun (WGS) entry which is preliminary data.</text>
</comment>
<evidence type="ECO:0000256" key="2">
    <source>
        <dbReference type="ARBA" id="ARBA00005988"/>
    </source>
</evidence>
<evidence type="ECO:0000256" key="4">
    <source>
        <dbReference type="ARBA" id="ARBA00022801"/>
    </source>
</evidence>
<name>A0ABP7V0M5_9ACTN</name>
<reference evidence="11" key="1">
    <citation type="journal article" date="2019" name="Int. J. Syst. Evol. Microbiol.">
        <title>The Global Catalogue of Microorganisms (GCM) 10K type strain sequencing project: providing services to taxonomists for standard genome sequencing and annotation.</title>
        <authorList>
            <consortium name="The Broad Institute Genomics Platform"/>
            <consortium name="The Broad Institute Genome Sequencing Center for Infectious Disease"/>
            <person name="Wu L."/>
            <person name="Ma J."/>
        </authorList>
    </citation>
    <scope>NUCLEOTIDE SEQUENCE [LARGE SCALE GENOMIC DNA]</scope>
    <source>
        <strain evidence="11">JCM 16702</strain>
    </source>
</reference>
<dbReference type="EMBL" id="BAAAZG010000001">
    <property type="protein sequence ID" value="GAA4056987.1"/>
    <property type="molecule type" value="Genomic_DNA"/>
</dbReference>
<gene>
    <name evidence="10" type="ORF">GCM10022214_05980</name>
</gene>
<comment type="caution">
    <text evidence="7">Lacks conserved residue(s) required for the propagation of feature annotation.</text>
</comment>
<dbReference type="Gene3D" id="3.40.630.10">
    <property type="entry name" value="Zn peptidases"/>
    <property type="match status" value="1"/>
</dbReference>
<keyword evidence="8" id="KW-0732">Signal</keyword>
<keyword evidence="3" id="KW-0645">Protease</keyword>
<evidence type="ECO:0000313" key="11">
    <source>
        <dbReference type="Proteomes" id="UP001500683"/>
    </source>
</evidence>
<proteinExistence type="inferred from homology"/>
<keyword evidence="6" id="KW-0482">Metalloprotease</keyword>
<accession>A0ABP7V0M5</accession>
<dbReference type="PANTHER" id="PTHR11705">
    <property type="entry name" value="PROTEASE FAMILY M14 CARBOXYPEPTIDASE A,B"/>
    <property type="match status" value="1"/>
</dbReference>
<dbReference type="Proteomes" id="UP001500683">
    <property type="component" value="Unassembled WGS sequence"/>
</dbReference>
<feature type="domain" description="Peptidase M14" evidence="9">
    <location>
        <begin position="63"/>
        <end position="409"/>
    </location>
</feature>
<evidence type="ECO:0000256" key="5">
    <source>
        <dbReference type="ARBA" id="ARBA00022833"/>
    </source>
</evidence>
<evidence type="ECO:0000259" key="9">
    <source>
        <dbReference type="PROSITE" id="PS52035"/>
    </source>
</evidence>
<keyword evidence="4" id="KW-0378">Hydrolase</keyword>
<dbReference type="SMART" id="SM00631">
    <property type="entry name" value="Zn_pept"/>
    <property type="match status" value="1"/>
</dbReference>
<dbReference type="Pfam" id="PF00246">
    <property type="entry name" value="Peptidase_M14"/>
    <property type="match status" value="1"/>
</dbReference>
<dbReference type="SUPFAM" id="SSF53187">
    <property type="entry name" value="Zn-dependent exopeptidases"/>
    <property type="match status" value="1"/>
</dbReference>
<dbReference type="PANTHER" id="PTHR11705:SF143">
    <property type="entry name" value="SLL0236 PROTEIN"/>
    <property type="match status" value="1"/>
</dbReference>
<keyword evidence="11" id="KW-1185">Reference proteome</keyword>
<protein>
    <recommendedName>
        <fullName evidence="9">Peptidase M14 domain-containing protein</fullName>
    </recommendedName>
</protein>
<sequence>MSDGMTKHNRTTSTRALTGRKLAGVGLAVTALMAPAVALAPPAAAQPAVANCGTSTGDTGTSAWTSHAELGKELQRLESQRSGVLDVTRIGTSNRGRDIWAARTGTGPKVVLVTSEIHGNEKTGTEAVLSLLRTATADTPAARRLRSQVTLVAVPKMNPDAAELDRRGNDRTWAEVVADFPQLAGARPSWNYYTRPQQGDDYSTRPGFDVNRDYHPDLNYVPRAADFPGSSAGPGWYINPESQAVRDLYKSLKAEFGAVDSYIDLHHQAPCYLDENGDALVTMSLSGKFVDVDKHQQYNRGYRLDYSKQLTLAAYDTLSGYGQSPFGSLTLYPQDIDLPGTGLGAFALNGSGTVLFEVRGQTQTWGARQRGQLVKTVEHGLTGIIEAVGSGAAHQIDPDRYDDIPETAR</sequence>
<feature type="signal peptide" evidence="8">
    <location>
        <begin position="1"/>
        <end position="40"/>
    </location>
</feature>
<evidence type="ECO:0000256" key="8">
    <source>
        <dbReference type="SAM" id="SignalP"/>
    </source>
</evidence>
<organism evidence="10 11">
    <name type="scientific">Actinomadura miaoliensis</name>
    <dbReference type="NCBI Taxonomy" id="430685"/>
    <lineage>
        <taxon>Bacteria</taxon>
        <taxon>Bacillati</taxon>
        <taxon>Actinomycetota</taxon>
        <taxon>Actinomycetes</taxon>
        <taxon>Streptosporangiales</taxon>
        <taxon>Thermomonosporaceae</taxon>
        <taxon>Actinomadura</taxon>
    </lineage>
</organism>
<keyword evidence="5" id="KW-0862">Zinc</keyword>
<evidence type="ECO:0000313" key="10">
    <source>
        <dbReference type="EMBL" id="GAA4056987.1"/>
    </source>
</evidence>
<dbReference type="PROSITE" id="PS52035">
    <property type="entry name" value="PEPTIDASE_M14"/>
    <property type="match status" value="1"/>
</dbReference>